<evidence type="ECO:0000313" key="3">
    <source>
        <dbReference type="Proteomes" id="UP001488838"/>
    </source>
</evidence>
<dbReference type="Gene3D" id="1.20.1440.80">
    <property type="entry name" value="Gap junction channel protein cysteine-rich domain"/>
    <property type="match status" value="1"/>
</dbReference>
<sequence>KVRSSDKEFFLSPSYSIGILFAALGVVLGAGIVGCTKNFNSQPGGSSSSLYLTEYGRHINLIKLCEKHSHVLWTSSGRGVSQALSVAKVYWLMSTPGTLQTVPLQAIQECMLSPVNVNLASDQLREARLFNPVILLTETVLENDEDLVKEGAVKSSDLCSISVRESEDMESALMIGVIPVLYSMASDKSGYYTGRTLWLGLISVYSMVVYVVRLPWYRIYDDFKCHENITYPCLTECFEQLFSIPISEMWGYCYFLFILLFFLMEYFMAQIRHNYTKVKMETMQQPENSEEVEKGSMEAIRKQSPSQKIALLKFHQEKKLLYLYLLHFLLQGLPQKKELFGLPLVLGVQPLEVLLRQLCHTRLSSPAATVLLKQLIQVPLNPQLILESLDHESKTGQKRLPSTKAKCLIRQTSTRRARRGEELHKSSNTRALLHLTPLQTGTTRPQRFQI</sequence>
<accession>A0AAW0JHK6</accession>
<proteinExistence type="predicted"/>
<keyword evidence="3" id="KW-1185">Reference proteome</keyword>
<dbReference type="AlphaFoldDB" id="A0AAW0JHK6"/>
<protein>
    <submittedName>
        <fullName evidence="2">Uncharacterized protein</fullName>
    </submittedName>
</protein>
<organism evidence="2 3">
    <name type="scientific">Myodes glareolus</name>
    <name type="common">Bank vole</name>
    <name type="synonym">Clethrionomys glareolus</name>
    <dbReference type="NCBI Taxonomy" id="447135"/>
    <lineage>
        <taxon>Eukaryota</taxon>
        <taxon>Metazoa</taxon>
        <taxon>Chordata</taxon>
        <taxon>Craniata</taxon>
        <taxon>Vertebrata</taxon>
        <taxon>Euteleostomi</taxon>
        <taxon>Mammalia</taxon>
        <taxon>Eutheria</taxon>
        <taxon>Euarchontoglires</taxon>
        <taxon>Glires</taxon>
        <taxon>Rodentia</taxon>
        <taxon>Myomorpha</taxon>
        <taxon>Muroidea</taxon>
        <taxon>Cricetidae</taxon>
        <taxon>Arvicolinae</taxon>
        <taxon>Myodes</taxon>
    </lineage>
</organism>
<evidence type="ECO:0000313" key="2">
    <source>
        <dbReference type="EMBL" id="KAK7826295.1"/>
    </source>
</evidence>
<feature type="transmembrane region" description="Helical" evidence="1">
    <location>
        <begin position="15"/>
        <end position="35"/>
    </location>
</feature>
<feature type="transmembrane region" description="Helical" evidence="1">
    <location>
        <begin position="197"/>
        <end position="216"/>
    </location>
</feature>
<dbReference type="InterPro" id="IPR038359">
    <property type="entry name" value="Connexin_N_sf"/>
</dbReference>
<keyword evidence="1" id="KW-1133">Transmembrane helix</keyword>
<name>A0AAW0JHK6_MYOGA</name>
<dbReference type="Proteomes" id="UP001488838">
    <property type="component" value="Unassembled WGS sequence"/>
</dbReference>
<reference evidence="2 3" key="1">
    <citation type="journal article" date="2023" name="bioRxiv">
        <title>Conserved and derived expression patterns and positive selection on dental genes reveal complex evolutionary context of ever-growing rodent molars.</title>
        <authorList>
            <person name="Calamari Z.T."/>
            <person name="Song A."/>
            <person name="Cohen E."/>
            <person name="Akter M."/>
            <person name="Roy R.D."/>
            <person name="Hallikas O."/>
            <person name="Christensen M.M."/>
            <person name="Li P."/>
            <person name="Marangoni P."/>
            <person name="Jernvall J."/>
            <person name="Klein O.D."/>
        </authorList>
    </citation>
    <scope>NUCLEOTIDE SEQUENCE [LARGE SCALE GENOMIC DNA]</scope>
    <source>
        <strain evidence="2">V071</strain>
    </source>
</reference>
<evidence type="ECO:0000256" key="1">
    <source>
        <dbReference type="SAM" id="Phobius"/>
    </source>
</evidence>
<feature type="transmembrane region" description="Helical" evidence="1">
    <location>
        <begin position="249"/>
        <end position="269"/>
    </location>
</feature>
<feature type="non-terminal residue" evidence="2">
    <location>
        <position position="1"/>
    </location>
</feature>
<dbReference type="EMBL" id="JBBHLL010000035">
    <property type="protein sequence ID" value="KAK7826295.1"/>
    <property type="molecule type" value="Genomic_DNA"/>
</dbReference>
<keyword evidence="1" id="KW-0812">Transmembrane</keyword>
<keyword evidence="1" id="KW-0472">Membrane</keyword>
<gene>
    <name evidence="2" type="ORF">U0070_021309</name>
</gene>
<comment type="caution">
    <text evidence="2">The sequence shown here is derived from an EMBL/GenBank/DDBJ whole genome shotgun (WGS) entry which is preliminary data.</text>
</comment>